<dbReference type="GO" id="GO:0016787">
    <property type="term" value="F:hydrolase activity"/>
    <property type="evidence" value="ECO:0007669"/>
    <property type="project" value="UniProtKB-KW"/>
</dbReference>
<evidence type="ECO:0000256" key="2">
    <source>
        <dbReference type="ARBA" id="ARBA00022801"/>
    </source>
</evidence>
<gene>
    <name evidence="4" type="primary">act</name>
    <name evidence="4" type="ORF">PATL70BA_0400</name>
</gene>
<dbReference type="Proteomes" id="UP000279029">
    <property type="component" value="Chromosome"/>
</dbReference>
<protein>
    <submittedName>
        <fullName evidence="4">Methanol dehydrogenase activator</fullName>
        <ecNumber evidence="4">3.-.-.-</ecNumber>
    </submittedName>
</protein>
<feature type="domain" description="Nudix hydrolase" evidence="3">
    <location>
        <begin position="39"/>
        <end position="174"/>
    </location>
</feature>
<evidence type="ECO:0000313" key="4">
    <source>
        <dbReference type="EMBL" id="VDN46252.1"/>
    </source>
</evidence>
<evidence type="ECO:0000256" key="1">
    <source>
        <dbReference type="ARBA" id="ARBA00001946"/>
    </source>
</evidence>
<dbReference type="InterPro" id="IPR015797">
    <property type="entry name" value="NUDIX_hydrolase-like_dom_sf"/>
</dbReference>
<reference evidence="4 5" key="1">
    <citation type="submission" date="2018-09" db="EMBL/GenBank/DDBJ databases">
        <authorList>
            <person name="Postec A."/>
        </authorList>
    </citation>
    <scope>NUCLEOTIDE SEQUENCE [LARGE SCALE GENOMIC DNA]</scope>
    <source>
        <strain evidence="4">70B-A</strain>
    </source>
</reference>
<dbReference type="CDD" id="cd03424">
    <property type="entry name" value="NUDIX_ADPRase_Nudt5_UGPPase_Nudt14"/>
    <property type="match status" value="1"/>
</dbReference>
<dbReference type="GO" id="GO:0005829">
    <property type="term" value="C:cytosol"/>
    <property type="evidence" value="ECO:0007669"/>
    <property type="project" value="TreeGrafter"/>
</dbReference>
<name>A0A3P7RTQ8_9FIRM</name>
<dbReference type="FunFam" id="3.90.79.10:FF:000024">
    <property type="entry name" value="ADP-ribose pyrophosphatase"/>
    <property type="match status" value="1"/>
</dbReference>
<sequence>MENKFRRIKRTEIHKGKRVHLFHDRLVTPTGKEVEWELIMHPGASAVIPIDDEGKIVMVRQYRNASDDYVLEIPAGVFDAPDEDPLVCAKRELEEEIGYTSEDVTFLYKFYSSIGICDEIIHIFVAKNLIVSKQNLDDDEFVTIERYTLDELVDMVLDGRLTDNKTISAIMTYKVSLERA</sequence>
<dbReference type="InterPro" id="IPR000086">
    <property type="entry name" value="NUDIX_hydrolase_dom"/>
</dbReference>
<dbReference type="Gene3D" id="3.90.79.10">
    <property type="entry name" value="Nucleoside Triphosphate Pyrophosphohydrolase"/>
    <property type="match status" value="1"/>
</dbReference>
<accession>A0A3P7RTQ8</accession>
<dbReference type="Pfam" id="PF00293">
    <property type="entry name" value="NUDIX"/>
    <property type="match status" value="1"/>
</dbReference>
<keyword evidence="5" id="KW-1185">Reference proteome</keyword>
<dbReference type="EMBL" id="LR130778">
    <property type="protein sequence ID" value="VDN46252.1"/>
    <property type="molecule type" value="Genomic_DNA"/>
</dbReference>
<dbReference type="SUPFAM" id="SSF55811">
    <property type="entry name" value="Nudix"/>
    <property type="match status" value="1"/>
</dbReference>
<dbReference type="KEGG" id="cbar:PATL70BA_0400"/>
<dbReference type="RefSeq" id="WP_125135793.1">
    <property type="nucleotide sequence ID" value="NZ_LR130778.1"/>
</dbReference>
<dbReference type="PANTHER" id="PTHR11839:SF18">
    <property type="entry name" value="NUDIX HYDROLASE DOMAIN-CONTAINING PROTEIN"/>
    <property type="match status" value="1"/>
</dbReference>
<dbReference type="PROSITE" id="PS51462">
    <property type="entry name" value="NUDIX"/>
    <property type="match status" value="1"/>
</dbReference>
<dbReference type="PANTHER" id="PTHR11839">
    <property type="entry name" value="UDP/ADP-SUGAR PYROPHOSPHATASE"/>
    <property type="match status" value="1"/>
</dbReference>
<proteinExistence type="predicted"/>
<evidence type="ECO:0000313" key="5">
    <source>
        <dbReference type="Proteomes" id="UP000279029"/>
    </source>
</evidence>
<dbReference type="EC" id="3.-.-.-" evidence="4"/>
<comment type="cofactor">
    <cofactor evidence="1">
        <name>Mg(2+)</name>
        <dbReference type="ChEBI" id="CHEBI:18420"/>
    </cofactor>
</comment>
<dbReference type="AlphaFoldDB" id="A0A3P7RTQ8"/>
<dbReference type="OrthoDB" id="9806150at2"/>
<dbReference type="GO" id="GO:0006753">
    <property type="term" value="P:nucleoside phosphate metabolic process"/>
    <property type="evidence" value="ECO:0007669"/>
    <property type="project" value="TreeGrafter"/>
</dbReference>
<evidence type="ECO:0000259" key="3">
    <source>
        <dbReference type="PROSITE" id="PS51462"/>
    </source>
</evidence>
<organism evidence="4 5">
    <name type="scientific">Petrocella atlantisensis</name>
    <dbReference type="NCBI Taxonomy" id="2173034"/>
    <lineage>
        <taxon>Bacteria</taxon>
        <taxon>Bacillati</taxon>
        <taxon>Bacillota</taxon>
        <taxon>Clostridia</taxon>
        <taxon>Lachnospirales</taxon>
        <taxon>Vallitaleaceae</taxon>
        <taxon>Petrocella</taxon>
    </lineage>
</organism>
<dbReference type="GO" id="GO:0019693">
    <property type="term" value="P:ribose phosphate metabolic process"/>
    <property type="evidence" value="ECO:0007669"/>
    <property type="project" value="TreeGrafter"/>
</dbReference>
<keyword evidence="2 4" id="KW-0378">Hydrolase</keyword>